<evidence type="ECO:0000256" key="7">
    <source>
        <dbReference type="ARBA" id="ARBA00034754"/>
    </source>
</evidence>
<dbReference type="InterPro" id="IPR005790">
    <property type="entry name" value="DNA_polIII_delta"/>
</dbReference>
<accession>A0A0G0S9C4</accession>
<keyword evidence="5" id="KW-0235">DNA replication</keyword>
<name>A0A0G0S9C4_9BACT</name>
<dbReference type="GO" id="GO:0006261">
    <property type="term" value="P:DNA-templated DNA replication"/>
    <property type="evidence" value="ECO:0007669"/>
    <property type="project" value="TreeGrafter"/>
</dbReference>
<evidence type="ECO:0000256" key="5">
    <source>
        <dbReference type="ARBA" id="ARBA00022705"/>
    </source>
</evidence>
<proteinExistence type="inferred from homology"/>
<evidence type="ECO:0000259" key="10">
    <source>
        <dbReference type="Pfam" id="PF21694"/>
    </source>
</evidence>
<dbReference type="GO" id="GO:0003677">
    <property type="term" value="F:DNA binding"/>
    <property type="evidence" value="ECO:0007669"/>
    <property type="project" value="InterPro"/>
</dbReference>
<comment type="caution">
    <text evidence="11">The sequence shown here is derived from an EMBL/GenBank/DDBJ whole genome shotgun (WGS) entry which is preliminary data.</text>
</comment>
<gene>
    <name evidence="11" type="ORF">UT63_C0073G0011</name>
</gene>
<dbReference type="Pfam" id="PF21694">
    <property type="entry name" value="DNA_pol3_delta_C"/>
    <property type="match status" value="1"/>
</dbReference>
<keyword evidence="4" id="KW-0548">Nucleotidyltransferase</keyword>
<dbReference type="Proteomes" id="UP000034539">
    <property type="component" value="Unassembled WGS sequence"/>
</dbReference>
<evidence type="ECO:0000256" key="8">
    <source>
        <dbReference type="ARBA" id="ARBA00049244"/>
    </source>
</evidence>
<evidence type="ECO:0000313" key="12">
    <source>
        <dbReference type="Proteomes" id="UP000034539"/>
    </source>
</evidence>
<evidence type="ECO:0000256" key="2">
    <source>
        <dbReference type="ARBA" id="ARBA00017703"/>
    </source>
</evidence>
<reference evidence="11 12" key="1">
    <citation type="journal article" date="2015" name="Nature">
        <title>rRNA introns, odd ribosomes, and small enigmatic genomes across a large radiation of phyla.</title>
        <authorList>
            <person name="Brown C.T."/>
            <person name="Hug L.A."/>
            <person name="Thomas B.C."/>
            <person name="Sharon I."/>
            <person name="Castelle C.J."/>
            <person name="Singh A."/>
            <person name="Wilkins M.J."/>
            <person name="Williams K.H."/>
            <person name="Banfield J.F."/>
        </authorList>
    </citation>
    <scope>NUCLEOTIDE SEQUENCE [LARGE SCALE GENOMIC DNA]</scope>
</reference>
<sequence>MVDIINLMITILHGENTVLSRQELNTIKTQSKDKETISLDGKSLDITKLTQALEARSLFVEEKLVIIENFLTRLGRKTKDDVLEYLSKSEIQPELVLWEGKEISKALLTKYFPKAKVRAFKPEASMFKFVESIGVVSVHDLLLLHHDLLKKEAAELVWFMIVRQFRYMILARDMGETGLAEFPPWQRGKYISQSKFFSLQQLILAYRKLLEIDLKIKRGLTPMPMDSLLDIFITSI</sequence>
<feature type="domain" description="DNA polymerase III delta subunit-like C-terminal" evidence="10">
    <location>
        <begin position="123"/>
        <end position="220"/>
    </location>
</feature>
<dbReference type="EC" id="2.7.7.7" evidence="1"/>
<dbReference type="InterPro" id="IPR048466">
    <property type="entry name" value="DNA_pol3_delta-like_C"/>
</dbReference>
<feature type="domain" description="DNA polymerase III delta N-terminal" evidence="9">
    <location>
        <begin position="25"/>
        <end position="87"/>
    </location>
</feature>
<dbReference type="InterPro" id="IPR027417">
    <property type="entry name" value="P-loop_NTPase"/>
</dbReference>
<dbReference type="AlphaFoldDB" id="A0A0G0S9C4"/>
<organism evidence="11 12">
    <name type="scientific">Candidatus Gottesmanbacteria bacterium GW2011_GWC2_39_8</name>
    <dbReference type="NCBI Taxonomy" id="1618450"/>
    <lineage>
        <taxon>Bacteria</taxon>
        <taxon>Candidatus Gottesmaniibacteriota</taxon>
    </lineage>
</organism>
<evidence type="ECO:0000256" key="6">
    <source>
        <dbReference type="ARBA" id="ARBA00022932"/>
    </source>
</evidence>
<dbReference type="EMBL" id="LBXN01000073">
    <property type="protein sequence ID" value="KKR31345.1"/>
    <property type="molecule type" value="Genomic_DNA"/>
</dbReference>
<comment type="catalytic activity">
    <reaction evidence="8">
        <text>DNA(n) + a 2'-deoxyribonucleoside 5'-triphosphate = DNA(n+1) + diphosphate</text>
        <dbReference type="Rhea" id="RHEA:22508"/>
        <dbReference type="Rhea" id="RHEA-COMP:17339"/>
        <dbReference type="Rhea" id="RHEA-COMP:17340"/>
        <dbReference type="ChEBI" id="CHEBI:33019"/>
        <dbReference type="ChEBI" id="CHEBI:61560"/>
        <dbReference type="ChEBI" id="CHEBI:173112"/>
        <dbReference type="EC" id="2.7.7.7"/>
    </reaction>
</comment>
<comment type="similarity">
    <text evidence="7">Belongs to the DNA polymerase HolA subunit family.</text>
</comment>
<dbReference type="GO" id="GO:0009360">
    <property type="term" value="C:DNA polymerase III complex"/>
    <property type="evidence" value="ECO:0007669"/>
    <property type="project" value="InterPro"/>
</dbReference>
<keyword evidence="3" id="KW-0808">Transferase</keyword>
<dbReference type="Gene3D" id="3.40.50.300">
    <property type="entry name" value="P-loop containing nucleotide triphosphate hydrolases"/>
    <property type="match status" value="1"/>
</dbReference>
<protein>
    <recommendedName>
        <fullName evidence="2">DNA polymerase III subunit delta</fullName>
        <ecNumber evidence="1">2.7.7.7</ecNumber>
    </recommendedName>
</protein>
<keyword evidence="6" id="KW-0239">DNA-directed DNA polymerase</keyword>
<evidence type="ECO:0000259" key="9">
    <source>
        <dbReference type="Pfam" id="PF06144"/>
    </source>
</evidence>
<dbReference type="GO" id="GO:0003887">
    <property type="term" value="F:DNA-directed DNA polymerase activity"/>
    <property type="evidence" value="ECO:0007669"/>
    <property type="project" value="UniProtKB-KW"/>
</dbReference>
<dbReference type="Pfam" id="PF06144">
    <property type="entry name" value="DNA_pol3_delta"/>
    <property type="match status" value="1"/>
</dbReference>
<evidence type="ECO:0000313" key="11">
    <source>
        <dbReference type="EMBL" id="KKR31345.1"/>
    </source>
</evidence>
<dbReference type="PANTHER" id="PTHR34388">
    <property type="entry name" value="DNA POLYMERASE III SUBUNIT DELTA"/>
    <property type="match status" value="1"/>
</dbReference>
<dbReference type="InterPro" id="IPR010372">
    <property type="entry name" value="DNA_pol3_delta_N"/>
</dbReference>
<dbReference type="PANTHER" id="PTHR34388:SF1">
    <property type="entry name" value="DNA POLYMERASE III SUBUNIT DELTA"/>
    <property type="match status" value="1"/>
</dbReference>
<evidence type="ECO:0000256" key="4">
    <source>
        <dbReference type="ARBA" id="ARBA00022695"/>
    </source>
</evidence>
<evidence type="ECO:0000256" key="1">
    <source>
        <dbReference type="ARBA" id="ARBA00012417"/>
    </source>
</evidence>
<dbReference type="Gene3D" id="1.20.272.10">
    <property type="match status" value="1"/>
</dbReference>
<dbReference type="InterPro" id="IPR008921">
    <property type="entry name" value="DNA_pol3_clamp-load_cplx_C"/>
</dbReference>
<dbReference type="SUPFAM" id="SSF48019">
    <property type="entry name" value="post-AAA+ oligomerization domain-like"/>
    <property type="match status" value="1"/>
</dbReference>
<evidence type="ECO:0000256" key="3">
    <source>
        <dbReference type="ARBA" id="ARBA00022679"/>
    </source>
</evidence>